<feature type="compositionally biased region" description="Polar residues" evidence="1">
    <location>
        <begin position="186"/>
        <end position="200"/>
    </location>
</feature>
<keyword evidence="5" id="KW-1185">Reference proteome</keyword>
<dbReference type="InterPro" id="IPR001478">
    <property type="entry name" value="PDZ"/>
</dbReference>
<evidence type="ECO:0000259" key="2">
    <source>
        <dbReference type="PROSITE" id="PS50003"/>
    </source>
</evidence>
<dbReference type="AlphaFoldDB" id="A0AAV7JX37"/>
<protein>
    <submittedName>
        <fullName evidence="4">Protein piccolo</fullName>
    </submittedName>
</protein>
<name>A0AAV7JX37_9METZ</name>
<dbReference type="SMART" id="SM00233">
    <property type="entry name" value="PH"/>
    <property type="match status" value="2"/>
</dbReference>
<evidence type="ECO:0000313" key="4">
    <source>
        <dbReference type="EMBL" id="KAI6652900.1"/>
    </source>
</evidence>
<feature type="compositionally biased region" description="Basic and acidic residues" evidence="1">
    <location>
        <begin position="238"/>
        <end position="247"/>
    </location>
</feature>
<feature type="region of interest" description="Disordered" evidence="1">
    <location>
        <begin position="224"/>
        <end position="247"/>
    </location>
</feature>
<dbReference type="PANTHER" id="PTHR47644">
    <property type="entry name" value="AGAP008221-PA"/>
    <property type="match status" value="1"/>
</dbReference>
<dbReference type="CDD" id="cd00821">
    <property type="entry name" value="PH"/>
    <property type="match status" value="1"/>
</dbReference>
<dbReference type="InterPro" id="IPR036034">
    <property type="entry name" value="PDZ_sf"/>
</dbReference>
<feature type="compositionally biased region" description="Low complexity" evidence="1">
    <location>
        <begin position="81"/>
        <end position="93"/>
    </location>
</feature>
<dbReference type="InterPro" id="IPR011993">
    <property type="entry name" value="PH-like_dom_sf"/>
</dbReference>
<evidence type="ECO:0000256" key="1">
    <source>
        <dbReference type="SAM" id="MobiDB-lite"/>
    </source>
</evidence>
<feature type="domain" description="PH" evidence="2">
    <location>
        <begin position="550"/>
        <end position="649"/>
    </location>
</feature>
<dbReference type="SUPFAM" id="SSF50729">
    <property type="entry name" value="PH domain-like"/>
    <property type="match status" value="2"/>
</dbReference>
<feature type="region of interest" description="Disordered" evidence="1">
    <location>
        <begin position="45"/>
        <end position="117"/>
    </location>
</feature>
<comment type="caution">
    <text evidence="4">The sequence shown here is derived from an EMBL/GenBank/DDBJ whole genome shotgun (WGS) entry which is preliminary data.</text>
</comment>
<dbReference type="SMART" id="SM00228">
    <property type="entry name" value="PDZ"/>
    <property type="match status" value="1"/>
</dbReference>
<dbReference type="SUPFAM" id="SSF50156">
    <property type="entry name" value="PDZ domain-like"/>
    <property type="match status" value="1"/>
</dbReference>
<dbReference type="Pfam" id="PF00595">
    <property type="entry name" value="PDZ"/>
    <property type="match status" value="1"/>
</dbReference>
<accession>A0AAV7JX37</accession>
<organism evidence="4 5">
    <name type="scientific">Oopsacas minuta</name>
    <dbReference type="NCBI Taxonomy" id="111878"/>
    <lineage>
        <taxon>Eukaryota</taxon>
        <taxon>Metazoa</taxon>
        <taxon>Porifera</taxon>
        <taxon>Hexactinellida</taxon>
        <taxon>Hexasterophora</taxon>
        <taxon>Lyssacinosida</taxon>
        <taxon>Leucopsacidae</taxon>
        <taxon>Oopsacas</taxon>
    </lineage>
</organism>
<dbReference type="PROSITE" id="PS50106">
    <property type="entry name" value="PDZ"/>
    <property type="match status" value="1"/>
</dbReference>
<dbReference type="EMBL" id="JAKMXF010000297">
    <property type="protein sequence ID" value="KAI6652900.1"/>
    <property type="molecule type" value="Genomic_DNA"/>
</dbReference>
<reference evidence="4 5" key="1">
    <citation type="journal article" date="2023" name="BMC Biol.">
        <title>The compact genome of the sponge Oopsacas minuta (Hexactinellida) is lacking key metazoan core genes.</title>
        <authorList>
            <person name="Santini S."/>
            <person name="Schenkelaars Q."/>
            <person name="Jourda C."/>
            <person name="Duchesne M."/>
            <person name="Belahbib H."/>
            <person name="Rocher C."/>
            <person name="Selva M."/>
            <person name="Riesgo A."/>
            <person name="Vervoort M."/>
            <person name="Leys S.P."/>
            <person name="Kodjabachian L."/>
            <person name="Le Bivic A."/>
            <person name="Borchiellini C."/>
            <person name="Claverie J.M."/>
            <person name="Renard E."/>
        </authorList>
    </citation>
    <scope>NUCLEOTIDE SEQUENCE [LARGE SCALE GENOMIC DNA]</scope>
    <source>
        <strain evidence="4">SPO-2</strain>
    </source>
</reference>
<dbReference type="PROSITE" id="PS50003">
    <property type="entry name" value="PH_DOMAIN"/>
    <property type="match status" value="2"/>
</dbReference>
<dbReference type="Pfam" id="PF00169">
    <property type="entry name" value="PH"/>
    <property type="match status" value="2"/>
</dbReference>
<dbReference type="Gene3D" id="2.30.42.10">
    <property type="match status" value="1"/>
</dbReference>
<dbReference type="PANTHER" id="PTHR47644:SF1">
    <property type="entry name" value="PDZ DOMAIN-CONTAINING PROTEIN"/>
    <property type="match status" value="1"/>
</dbReference>
<dbReference type="InterPro" id="IPR001849">
    <property type="entry name" value="PH_domain"/>
</dbReference>
<dbReference type="Gene3D" id="2.30.29.30">
    <property type="entry name" value="Pleckstrin-homology domain (PH domain)/Phosphotyrosine-binding domain (PTB)"/>
    <property type="match status" value="2"/>
</dbReference>
<dbReference type="Proteomes" id="UP001165289">
    <property type="component" value="Unassembled WGS sequence"/>
</dbReference>
<gene>
    <name evidence="4" type="ORF">LOD99_4286</name>
</gene>
<evidence type="ECO:0000313" key="5">
    <source>
        <dbReference type="Proteomes" id="UP001165289"/>
    </source>
</evidence>
<evidence type="ECO:0000259" key="3">
    <source>
        <dbReference type="PROSITE" id="PS50106"/>
    </source>
</evidence>
<feature type="domain" description="PDZ" evidence="3">
    <location>
        <begin position="330"/>
        <end position="409"/>
    </location>
</feature>
<proteinExistence type="predicted"/>
<sequence length="661" mass="74284">MDYNNVTTDTSLTQYKQTPAYHPMHVPNRQNIDLVANLSSPSPVLPPYRLPHNSKTELPKSPGIPEKKTCHRTASQDSGLSTQRSTASSNSSTGQRPEKLGFYRNDSGLGLEQKPQTHTLSDIDQLCIHNMENSSIKQNQLTDTSCTGVSLSALPGLQFRRTASAAPRISTSVTSNKYSEDRKNSHSTLCEHSSPLQDSIPSPYRSDHGFIAYDTNNIVNYDSSPRKKYSDIIPPHTESPRSPRKTLESSCKLECTLTEENLHRRQASYMSGVSGQDSEEYDSDSLEMLGSSGWDTLYRMRSSFRSKHKEKENFSKSMEPRSSVINNLREVCILRTQAQYGFTLSRIAGIGDTVVELEDKSIASNAGLIAGDIIITINDQEVCNLTHRQVVELLLSIPVDYTLRLKVKAGISISKSPSMPLQLGTPTNNPLLDGYLYLLNGKKTWKKRWFVLREDRILYYYKGKGDKGALGAIILDGYVVSKSFDVKRVYSFNVKKGGGRPYCFSCDTEHQMINWAQAMADAAEYQDENRDYIIAPCMPNVAYSALSIKKPDMHGVLFRSSGLWSWKRRYCVLKNAQLFVYTKMSDTIAEDVLHLFGYRVQEGDTTGPRNFFHLFAPEGNGKESKDHTFYVESESERTRWLKSVISSIKNAFIPNASHSHS</sequence>
<feature type="region of interest" description="Disordered" evidence="1">
    <location>
        <begin position="168"/>
        <end position="203"/>
    </location>
</feature>
<feature type="domain" description="PH" evidence="2">
    <location>
        <begin position="429"/>
        <end position="524"/>
    </location>
</feature>